<accession>A0A4U1I274</accession>
<feature type="domain" description="LysM" evidence="2">
    <location>
        <begin position="1592"/>
        <end position="1637"/>
    </location>
</feature>
<dbReference type="EMBL" id="SWJE01000009">
    <property type="protein sequence ID" value="TKC87272.1"/>
    <property type="molecule type" value="Genomic_DNA"/>
</dbReference>
<gene>
    <name evidence="3" type="ORF">FAZ69_18235</name>
</gene>
<dbReference type="Proteomes" id="UP000305539">
    <property type="component" value="Unassembled WGS sequence"/>
</dbReference>
<dbReference type="CDD" id="cd00118">
    <property type="entry name" value="LysM"/>
    <property type="match status" value="1"/>
</dbReference>
<proteinExistence type="predicted"/>
<evidence type="ECO:0000313" key="4">
    <source>
        <dbReference type="Proteomes" id="UP000305539"/>
    </source>
</evidence>
<comment type="caution">
    <text evidence="3">The sequence shown here is derived from an EMBL/GenBank/DDBJ whole genome shotgun (WGS) entry which is preliminary data.</text>
</comment>
<dbReference type="RefSeq" id="WP_136896481.1">
    <property type="nucleotide sequence ID" value="NZ_SWJE01000009.1"/>
</dbReference>
<evidence type="ECO:0000256" key="1">
    <source>
        <dbReference type="SAM" id="MobiDB-lite"/>
    </source>
</evidence>
<feature type="region of interest" description="Disordered" evidence="1">
    <location>
        <begin position="2888"/>
        <end position="2907"/>
    </location>
</feature>
<feature type="region of interest" description="Disordered" evidence="1">
    <location>
        <begin position="857"/>
        <end position="879"/>
    </location>
</feature>
<feature type="region of interest" description="Disordered" evidence="1">
    <location>
        <begin position="2372"/>
        <end position="2403"/>
    </location>
</feature>
<feature type="compositionally biased region" description="Polar residues" evidence="1">
    <location>
        <begin position="857"/>
        <end position="877"/>
    </location>
</feature>
<reference evidence="3 4" key="1">
    <citation type="submission" date="2019-04" db="EMBL/GenBank/DDBJ databases">
        <title>Trinickia sp. 7GSK02, isolated from subtropical forest soil.</title>
        <authorList>
            <person name="Gao Z.-H."/>
            <person name="Qiu L.-H."/>
        </authorList>
    </citation>
    <scope>NUCLEOTIDE SEQUENCE [LARGE SCALE GENOMIC DNA]</scope>
    <source>
        <strain evidence="3 4">7GSK02</strain>
    </source>
</reference>
<dbReference type="InterPro" id="IPR018392">
    <property type="entry name" value="LysM"/>
</dbReference>
<keyword evidence="4" id="KW-1185">Reference proteome</keyword>
<name>A0A4U1I274_9BURK</name>
<dbReference type="OrthoDB" id="8248741at2"/>
<sequence length="3434" mass="357641">MSAIDNLQQAIVTAAGAGPFALDAAFLSAGLNDSSVSVPADYDATLCAAFQVAQASQFVISVTPSNVGPVSGDSFTVTSAIVPFPGATAPLSVPATLVFAVSDASLVVQIASAPSDWTWTDSFAFMNGWPFDQLAPGNVLMVYSTADGVYPWGSPGSGLAVSGGAKLNVSAGVPMPTSAQAVTPLFDGLTVQTGQTLALRGVLDMAEYNASTVLLPAGELSAVLEQGAFTVFYLNVADPQLTLSIPAAPQTDGDTSGQAAALSVSALLSVGSTPADESPYELQVMLSPTSTDGSNQYAIGLNSTGNGQLLTPDTIAALVGGSSGSYFTGVPASLQQFLADVGLLGLSLSGTISPAKIGQVSILIGSTPGTSWTPIPNAPPGLDFTIEAFDLAWSISDPLGGASRQTFQFQTQFTLAPEVFKGPDGEGDGLFTVTFDSALNFYASFDGTASLTDFLNTLSGNLVTLPPSISASVSNVALTVDGSGKSFNFTSEFDLSLSFLTVDSEPILSVSNGTVRIGASTPAGSGSGTESAWQSSIGGQLSVGPFQTLVSLDYDGTASPALWTLSASLGQPLSLNDLIFQFFSDGKSYAFPSFLSPDLTIESFGIVAKIPSGSTGSTSYTVDVAFLWDLKLGGQVITGLDATIGLAYDGSDFSGSVASTWTYPAINLELELDYAFDKDGNQTLTLIWEGFTANYTSEDKQITFSLKGWTLGSLLQALVRTLGDPYFTLGSPWDLLNQISLDGLQLKVSLEDGVTNRLSASYQLSSPLNLGFIVIESLNFLRTTDGKVTLEITGSSPISDQLGDLMKPGGQDVTDMPPVPGRSEDYFKVFLLVLGQRIGITGASTFTSTEDVIEQLSSSSLPNTDSATNPVNPSANQPAGFPYYQQDNNWLIATHMGFMKAGGAWTVDAMLVFDDPSLYGLRLALAGPKAGGLAGLAIDILYKKITDDIGLFQIDFAFPDSIRQMNFGAVAVTLPQLSIEVYTNGDFLIDIGFPYNNDFSRSFSLYAIVAGVPVMGSGGIYFGKLSAATATQVPVTQNGTFDPVLVFGVGLQLGLGYSFSAGPLTASFSLTVFGIVEGVIASWHPYQLTSELSSGTSLTTTGSSTSLQDQYYFKLTGTVGIIGTLIGKVDFAIIQASVNVTVILSVQMTYESYREIPVSASAYVSVRVSIKINLGLFSIRISFSFSMTVTASFTLGKNEQAPWDGSAAAARTLLLGGSRADRAARLTAVEPRPKQVLRAAGAKPTLKLLAAPQFTVLAPEGATSDSQQEGAFVFLMVMDAPTADAGGPGDTSFDQLCASFFPWLIDAMSGTEGDAIDLAGVSAQVVSEAQLEAWIDALADNTNPPLDMASLLSFLASAFQLNIETPDYASSSGDKALFQTGSTVFPVFDGLSLTVPNPAGDGTKQIDFEGYTTVDDAYRAAVADEFAQVEASIEQENNIGKEQPDSLLRDSGSESVESMAALIFVDYFTMMGRQLLQAALNLLSSYAWTLQATDSIAGIVAAVNAVPPNLIDVDDVASPNQNHALTAGVAMTTPALGYTVQSGDTMDSIAGRFSDAASLKANQTPRWQTTVESLIDANWTARIIQPDVEITDSYTTVAGDTFQSIGAALGMNPAQLAQLPAITSSTALLTPAQPMSVAAIAYTTADGDTLASVAARFATTVPALAEASASVQGLFSLQAEDGVLTLANLQAWSVADLWSAIVGTDQVAQTAGMVSRFLMFGLNLPVSSGLTLSEQFLFPAGQSAYGLYQLTGQAFPTAAPAALATFPVTVSAATASHGVNLGFVQFDGAAASSATLDLVSSYDSLCTVLTWAQQGNFQPAPSFTATAAVLLQPKAVATGNYTYWTTSDMAGLHTITDRSGNGAATTSQTLATLWPLPSSVLALTAGRQASLDNLFDSLAEELPLLPQFQPQRGQTSPASSQTDYADLQNWAWATQIAFTIKRLPVSGTTSGGADDVPNGTANAPSLPNVYEITGTSTADAQLLEQLLAAVNTMGESILSGLFVSSQQQTQPPSLSTLGIQEFLTFITQTNLSTETNPDMALRSAALRASGETPPPRGIGNPPAEFIKLLWEQSTVRSGGYYLFYQLISDGSGLSADIFDADGTATLTMIATFAASGTSSFGNALPSFINAFVTTDGIDTSADVVQVVSLATSGRSAALGAQGASLAEAAKLYGAAPGKIAAGNQTLALTAGAVIPIDGLTHQLTQADLTDPGLTLTALAAYYSEGAVTPITAQEIADYNPGVPVALGSVFYIPPVSYRVAAKSAPGDTFAAMASYYGISLDAMSVLALTVAGLLPAGAVLTIDTQSFDLRNQLPAGNVSFSLSRADLGLPPDDSSDPDYPAEVMYSLYNTLSAGVQANAFFKASSMGLPFGPQDSDAAEQAPSAFASHAQARRRRQSRAASAGTGEFDYDQSLGFKRFSTVNPAPATPADGLPPADANPYVGVGTACQIALQWQDVFGNTTVTPFTAPPPGYSGALNGEAIGLLYTDLLIGLSSWSNTTASYLYSGAAGAPVLNVNLALAIAPYASSPDQAANDLTLYQKIYFQLNQNYSGLGVPGLDGNAVSMSLGNSLLDTPGIVLTDSQAGVIRDYVSACVQSLQRIVNGDTSQTVGPKASLAVPVALSDVAAGDIIALDVTLTLTRLATLVDPQVAAGANGLSTQSVILPQPDPDTQSGAQSAFLVFSGAFETAFQGSDWRLRIGEGLKSSDSSADTSTAGTMQLWAVRFGQSQGNGIYFKIDQNKPSYYTAAPIATTLVSRQATIVDYATGNPVTLNFTGVDQNQWFQTCLDAIDSFLSATDSTSAFILDELLGSDPLTSGYLGAVLKAKQSLAESISGTVEPILSTSASDAATYAAAKEKLYQQLLNQIGSAYAASAVVVYGVSDVSGASQPDAAGPPDLYGQPQGSLANSQSANQNFTLSAARIPLGPVEEGGATDDSRLSIFFSTKNADAQAYVPLNLTFAITHLEFNKKTVPGIDGYIESQWLVFVTGPYLYGLNVSQAANIPVVNRNLPTPPTVQNQSAAQSAGAPVEPVDLTRWDYSFTYAYPFAAQDSVQTTIQLNLPSAQSAARAMAAGPDLFTALAQFVTAYPGIAEDFRLYLSRINADTTDLTLIQSAAHAVQSFAEYLGDVATAYAGTTGAKAFAALAAPELIELSFETVLSEAANGDASIDLLSVTINGADAAWNQDNATISAQGITLPAPVVQILPDSYTAVATAPDDGISLLTYRYALKDSSPPEYLTWSEAEAVQQRTVVLPKLDVLLHQNGLSSILVERNKVLFPLDDSGVFTEPAFIFTTPSVSFSGPAVPRLTHDEFALTGEENASLETQLADFFAGLFEGGDGTVSVETAMTGSFVYSLTEAFSVTLPVCLLPPAETTVNPAVTPSFVSVVANTVDEWMAAQKPNTANGARNSFVLTVFGANDQQPLLVVDKLYRSIPAT</sequence>
<evidence type="ECO:0000259" key="2">
    <source>
        <dbReference type="PROSITE" id="PS51782"/>
    </source>
</evidence>
<dbReference type="PROSITE" id="PS51782">
    <property type="entry name" value="LYSM"/>
    <property type="match status" value="1"/>
</dbReference>
<dbReference type="Pfam" id="PF01476">
    <property type="entry name" value="LysM"/>
    <property type="match status" value="2"/>
</dbReference>
<protein>
    <submittedName>
        <fullName evidence="3">LysM peptidoglycan-binding domain-containing protein</fullName>
    </submittedName>
</protein>
<evidence type="ECO:0000313" key="3">
    <source>
        <dbReference type="EMBL" id="TKC87272.1"/>
    </source>
</evidence>
<organism evidence="3 4">
    <name type="scientific">Trinickia terrae</name>
    <dbReference type="NCBI Taxonomy" id="2571161"/>
    <lineage>
        <taxon>Bacteria</taxon>
        <taxon>Pseudomonadati</taxon>
        <taxon>Pseudomonadota</taxon>
        <taxon>Betaproteobacteria</taxon>
        <taxon>Burkholderiales</taxon>
        <taxon>Burkholderiaceae</taxon>
        <taxon>Trinickia</taxon>
    </lineage>
</organism>